<sequence>METTLELRLTYWVYLNGIRFFGPGRAELLAHIQETGSISGAAKAMEMSYKKAWRMVEEMNLEGKSPYVVAKKGGKEGGGTALTERGKAVVAAYNRLDHKLQALLKEEQELLDLI</sequence>
<comment type="caution">
    <text evidence="1">The sequence shown here is derived from an EMBL/GenBank/DDBJ whole genome shotgun (WGS) entry which is preliminary data.</text>
</comment>
<dbReference type="AlphaFoldDB" id="A0A4R4K9W1"/>
<dbReference type="InterPro" id="IPR036390">
    <property type="entry name" value="WH_DNA-bd_sf"/>
</dbReference>
<dbReference type="InterPro" id="IPR051815">
    <property type="entry name" value="Molybdate_resp_trans_reg"/>
</dbReference>
<organism evidence="1 2">
    <name type="scientific">Arundinibacter roseus</name>
    <dbReference type="NCBI Taxonomy" id="2070510"/>
    <lineage>
        <taxon>Bacteria</taxon>
        <taxon>Pseudomonadati</taxon>
        <taxon>Bacteroidota</taxon>
        <taxon>Cytophagia</taxon>
        <taxon>Cytophagales</taxon>
        <taxon>Spirosomataceae</taxon>
        <taxon>Arundinibacter</taxon>
    </lineage>
</organism>
<dbReference type="OrthoDB" id="9805928at2"/>
<dbReference type="RefSeq" id="WP_132119795.1">
    <property type="nucleotide sequence ID" value="NZ_SMJU01000010.1"/>
</dbReference>
<name>A0A4R4K9W1_9BACT</name>
<dbReference type="PANTHER" id="PTHR30432">
    <property type="entry name" value="TRANSCRIPTIONAL REGULATOR MODE"/>
    <property type="match status" value="1"/>
</dbReference>
<protein>
    <submittedName>
        <fullName evidence="1">LysR family transcriptional regulator</fullName>
    </submittedName>
</protein>
<dbReference type="InterPro" id="IPR036388">
    <property type="entry name" value="WH-like_DNA-bd_sf"/>
</dbReference>
<reference evidence="1 2" key="1">
    <citation type="submission" date="2019-02" db="EMBL/GenBank/DDBJ databases">
        <title>Arundinibacter roseus gen. nov., sp. nov., a new member of the family Cytophagaceae.</title>
        <authorList>
            <person name="Szuroczki S."/>
            <person name="Khayer B."/>
            <person name="Sproer C."/>
            <person name="Toumi M."/>
            <person name="Szabo A."/>
            <person name="Felfoldi T."/>
            <person name="Schumann P."/>
            <person name="Toth E."/>
        </authorList>
    </citation>
    <scope>NUCLEOTIDE SEQUENCE [LARGE SCALE GENOMIC DNA]</scope>
    <source>
        <strain evidence="1 2">DMA-k-7a</strain>
    </source>
</reference>
<evidence type="ECO:0000313" key="1">
    <source>
        <dbReference type="EMBL" id="TDB63432.1"/>
    </source>
</evidence>
<accession>A0A4R4K9W1</accession>
<dbReference type="SUPFAM" id="SSF46785">
    <property type="entry name" value="Winged helix' DNA-binding domain"/>
    <property type="match status" value="1"/>
</dbReference>
<dbReference type="Gene3D" id="1.10.10.10">
    <property type="entry name" value="Winged helix-like DNA-binding domain superfamily/Winged helix DNA-binding domain"/>
    <property type="match status" value="1"/>
</dbReference>
<dbReference type="Proteomes" id="UP000295706">
    <property type="component" value="Unassembled WGS sequence"/>
</dbReference>
<dbReference type="EMBL" id="SMJU01000010">
    <property type="protein sequence ID" value="TDB63432.1"/>
    <property type="molecule type" value="Genomic_DNA"/>
</dbReference>
<proteinExistence type="predicted"/>
<dbReference type="PANTHER" id="PTHR30432:SF1">
    <property type="entry name" value="DNA-BINDING TRANSCRIPTIONAL DUAL REGULATOR MODE"/>
    <property type="match status" value="1"/>
</dbReference>
<keyword evidence="2" id="KW-1185">Reference proteome</keyword>
<gene>
    <name evidence="1" type="ORF">EZE20_16855</name>
</gene>
<evidence type="ECO:0000313" key="2">
    <source>
        <dbReference type="Proteomes" id="UP000295706"/>
    </source>
</evidence>